<accession>A0ACD1FRR4</accession>
<evidence type="ECO:0000313" key="1">
    <source>
        <dbReference type="EMBL" id="RAH39674.1"/>
    </source>
</evidence>
<proteinExistence type="predicted"/>
<protein>
    <submittedName>
        <fullName evidence="1">Uncharacterized protein</fullName>
    </submittedName>
</protein>
<reference evidence="1" key="1">
    <citation type="submission" date="2018-02" db="EMBL/GenBank/DDBJ databases">
        <title>The genomes of Aspergillus section Nigri reveals drivers in fungal speciation.</title>
        <authorList>
            <consortium name="DOE Joint Genome Institute"/>
            <person name="Vesth T.C."/>
            <person name="Nybo J."/>
            <person name="Theobald S."/>
            <person name="Brandl J."/>
            <person name="Frisvad J.C."/>
            <person name="Nielsen K.F."/>
            <person name="Lyhne E.K."/>
            <person name="Kogle M.E."/>
            <person name="Kuo A."/>
            <person name="Riley R."/>
            <person name="Clum A."/>
            <person name="Nolan M."/>
            <person name="Lipzen A."/>
            <person name="Salamov A."/>
            <person name="Henrissat B."/>
            <person name="Wiebenga A."/>
            <person name="De vries R.P."/>
            <person name="Grigoriev I.V."/>
            <person name="Mortensen U.H."/>
            <person name="Andersen M.R."/>
            <person name="Baker S.E."/>
        </authorList>
    </citation>
    <scope>NUCLEOTIDE SEQUENCE</scope>
    <source>
        <strain evidence="1">CBS 621.78</strain>
    </source>
</reference>
<keyword evidence="2" id="KW-1185">Reference proteome</keyword>
<organism evidence="1 2">
    <name type="scientific">Aspergillus brunneoviolaceus CBS 621.78</name>
    <dbReference type="NCBI Taxonomy" id="1450534"/>
    <lineage>
        <taxon>Eukaryota</taxon>
        <taxon>Fungi</taxon>
        <taxon>Dikarya</taxon>
        <taxon>Ascomycota</taxon>
        <taxon>Pezizomycotina</taxon>
        <taxon>Eurotiomycetes</taxon>
        <taxon>Eurotiomycetidae</taxon>
        <taxon>Eurotiales</taxon>
        <taxon>Aspergillaceae</taxon>
        <taxon>Aspergillus</taxon>
        <taxon>Aspergillus subgen. Circumdati</taxon>
    </lineage>
</organism>
<dbReference type="Proteomes" id="UP000249057">
    <property type="component" value="Unassembled WGS sequence"/>
</dbReference>
<name>A0ACD1FRR4_9EURO</name>
<gene>
    <name evidence="1" type="ORF">BO95DRAFT_437380</name>
</gene>
<sequence>MVFTLGPPLSVILQCVVAAMAGAVMGTRLWLRKHRGQPFDISDYVTMLCIFSLLVTTTMVSVVGQFNVSGVLKKPGGPTPHDLAIARRITHVFWGQKAVVLLFIQRVWGGLPWPRIWILVAWGWLTLTFAFAVVGWSVSCVGPVHNILLTGHPPGLDPNNEFERSALFQRQRIIILLCCAKHLQRRDPHHTPDPLGSPGPPTLAPVRSLSPYPTLSPQSDPEYRRLLLIGLFSIGILVAAASLSRAFFTTTNPSINIIITLFEVLLSALAANLPTMYTLRRRKPRAPSDPECRMPPHPSRHRPRPPVLTDTQIMADSTETDTDTQSERRTRVSSQASTEPLVRRELYT</sequence>
<dbReference type="EMBL" id="KZ825440">
    <property type="protein sequence ID" value="RAH39674.1"/>
    <property type="molecule type" value="Genomic_DNA"/>
</dbReference>
<evidence type="ECO:0000313" key="2">
    <source>
        <dbReference type="Proteomes" id="UP000249057"/>
    </source>
</evidence>